<dbReference type="PANTHER" id="PTHR11567">
    <property type="entry name" value="ACID PHOSPHATASE-RELATED"/>
    <property type="match status" value="1"/>
</dbReference>
<dbReference type="InterPro" id="IPR000560">
    <property type="entry name" value="His_Pase_clade-2"/>
</dbReference>
<protein>
    <recommendedName>
        <fullName evidence="3">acid phosphatase</fullName>
        <ecNumber evidence="3">3.1.3.2</ecNumber>
    </recommendedName>
</protein>
<keyword evidence="7" id="KW-0325">Glycoprotein</keyword>
<reference evidence="8 9" key="1">
    <citation type="submission" date="2023-03" db="EMBL/GenBank/DDBJ databases">
        <title>High recombination rates correlate with genetic variation in Cardiocondyla obscurior ants.</title>
        <authorList>
            <person name="Errbii M."/>
        </authorList>
    </citation>
    <scope>NUCLEOTIDE SEQUENCE [LARGE SCALE GENOMIC DNA]</scope>
    <source>
        <strain evidence="8">Alpha-2009</strain>
        <tissue evidence="8">Whole body</tissue>
    </source>
</reference>
<gene>
    <name evidence="8" type="ORF">PUN28_000524</name>
</gene>
<keyword evidence="4" id="KW-0732">Signal</keyword>
<comment type="catalytic activity">
    <reaction evidence="1">
        <text>a phosphate monoester + H2O = an alcohol + phosphate</text>
        <dbReference type="Rhea" id="RHEA:15017"/>
        <dbReference type="ChEBI" id="CHEBI:15377"/>
        <dbReference type="ChEBI" id="CHEBI:30879"/>
        <dbReference type="ChEBI" id="CHEBI:43474"/>
        <dbReference type="ChEBI" id="CHEBI:67140"/>
        <dbReference type="EC" id="3.1.3.2"/>
    </reaction>
</comment>
<comment type="similarity">
    <text evidence="2">Belongs to the histidine acid phosphatase family.</text>
</comment>
<comment type="caution">
    <text evidence="8">The sequence shown here is derived from an EMBL/GenBank/DDBJ whole genome shotgun (WGS) entry which is preliminary data.</text>
</comment>
<dbReference type="GO" id="GO:0003993">
    <property type="term" value="F:acid phosphatase activity"/>
    <property type="evidence" value="ECO:0007669"/>
    <property type="project" value="UniProtKB-EC"/>
</dbReference>
<evidence type="ECO:0000256" key="3">
    <source>
        <dbReference type="ARBA" id="ARBA00012646"/>
    </source>
</evidence>
<sequence length="257" mass="30046">MKSAEILTKDMGPGVLIALIWAANECGKASTFTARTLAKKTTDVDRTLMSAEANLAGLYPPVKNQIWDSLKWMPIPVHTTPEKFDNILKGSKHCPRYNYEVEKVLRSPEIEHMNKSNKKLYEYLTENSGDNINSFKKVEHLYDVLLIEQLYNKTLPQWTKSVFPDKLKPITIFSFMLESYNKILQRLKSGPLVKEMIDHMVKKAQNTLQPDRKLWIYSAPLKRGDVYDYLNIDIEPRMEFIRKEEHRSDWKNMKHKL</sequence>
<keyword evidence="9" id="KW-1185">Reference proteome</keyword>
<dbReference type="Proteomes" id="UP001430953">
    <property type="component" value="Unassembled WGS sequence"/>
</dbReference>
<evidence type="ECO:0000256" key="2">
    <source>
        <dbReference type="ARBA" id="ARBA00005375"/>
    </source>
</evidence>
<dbReference type="InterPro" id="IPR029033">
    <property type="entry name" value="His_PPase_superfam"/>
</dbReference>
<organism evidence="8 9">
    <name type="scientific">Cardiocondyla obscurior</name>
    <dbReference type="NCBI Taxonomy" id="286306"/>
    <lineage>
        <taxon>Eukaryota</taxon>
        <taxon>Metazoa</taxon>
        <taxon>Ecdysozoa</taxon>
        <taxon>Arthropoda</taxon>
        <taxon>Hexapoda</taxon>
        <taxon>Insecta</taxon>
        <taxon>Pterygota</taxon>
        <taxon>Neoptera</taxon>
        <taxon>Endopterygota</taxon>
        <taxon>Hymenoptera</taxon>
        <taxon>Apocrita</taxon>
        <taxon>Aculeata</taxon>
        <taxon>Formicoidea</taxon>
        <taxon>Formicidae</taxon>
        <taxon>Myrmicinae</taxon>
        <taxon>Cardiocondyla</taxon>
    </lineage>
</organism>
<dbReference type="EMBL" id="JADYXP020000001">
    <property type="protein sequence ID" value="KAL0132864.1"/>
    <property type="molecule type" value="Genomic_DNA"/>
</dbReference>
<dbReference type="Gene3D" id="3.40.50.1240">
    <property type="entry name" value="Phosphoglycerate mutase-like"/>
    <property type="match status" value="1"/>
</dbReference>
<evidence type="ECO:0000256" key="5">
    <source>
        <dbReference type="ARBA" id="ARBA00022801"/>
    </source>
</evidence>
<evidence type="ECO:0000313" key="9">
    <source>
        <dbReference type="Proteomes" id="UP001430953"/>
    </source>
</evidence>
<evidence type="ECO:0000313" key="8">
    <source>
        <dbReference type="EMBL" id="KAL0132864.1"/>
    </source>
</evidence>
<keyword evidence="6" id="KW-1015">Disulfide bond</keyword>
<evidence type="ECO:0000256" key="1">
    <source>
        <dbReference type="ARBA" id="ARBA00000032"/>
    </source>
</evidence>
<evidence type="ECO:0000256" key="6">
    <source>
        <dbReference type="ARBA" id="ARBA00023157"/>
    </source>
</evidence>
<dbReference type="EC" id="3.1.3.2" evidence="3"/>
<name>A0AAW2H030_9HYME</name>
<accession>A0AAW2H030</accession>
<keyword evidence="5" id="KW-0378">Hydrolase</keyword>
<evidence type="ECO:0000256" key="7">
    <source>
        <dbReference type="ARBA" id="ARBA00023180"/>
    </source>
</evidence>
<dbReference type="PANTHER" id="PTHR11567:SF211">
    <property type="entry name" value="PROSTATIC ACID PHOSPHATASE"/>
    <property type="match status" value="1"/>
</dbReference>
<evidence type="ECO:0000256" key="4">
    <source>
        <dbReference type="ARBA" id="ARBA00022729"/>
    </source>
</evidence>
<proteinExistence type="inferred from homology"/>
<dbReference type="SUPFAM" id="SSF53254">
    <property type="entry name" value="Phosphoglycerate mutase-like"/>
    <property type="match status" value="1"/>
</dbReference>
<dbReference type="Pfam" id="PF00328">
    <property type="entry name" value="His_Phos_2"/>
    <property type="match status" value="1"/>
</dbReference>
<dbReference type="InterPro" id="IPR050645">
    <property type="entry name" value="Histidine_acid_phosphatase"/>
</dbReference>
<dbReference type="AlphaFoldDB" id="A0AAW2H030"/>